<evidence type="ECO:0008006" key="4">
    <source>
        <dbReference type="Google" id="ProtNLM"/>
    </source>
</evidence>
<keyword evidence="1" id="KW-0472">Membrane</keyword>
<keyword evidence="1" id="KW-1133">Transmembrane helix</keyword>
<protein>
    <recommendedName>
        <fullName evidence="4">Bacteriocin</fullName>
    </recommendedName>
</protein>
<dbReference type="Proteomes" id="UP000776252">
    <property type="component" value="Unassembled WGS sequence"/>
</dbReference>
<dbReference type="EMBL" id="JAHLDV010000068">
    <property type="protein sequence ID" value="MBU3161492.1"/>
    <property type="molecule type" value="Genomic_DNA"/>
</dbReference>
<evidence type="ECO:0000313" key="3">
    <source>
        <dbReference type="Proteomes" id="UP000776252"/>
    </source>
</evidence>
<proteinExistence type="predicted"/>
<reference evidence="2 3" key="1">
    <citation type="submission" date="2021-06" db="EMBL/GenBank/DDBJ databases">
        <title>Clostridia strains as spoilage organisms.</title>
        <authorList>
            <person name="Wambui J."/>
            <person name="Stephan R."/>
            <person name="Stevens M.J.A."/>
        </authorList>
    </citation>
    <scope>NUCLEOTIDE SEQUENCE [LARGE SCALE GENOMIC DNA]</scope>
    <source>
        <strain evidence="2 3">DSM 14204</strain>
    </source>
</reference>
<evidence type="ECO:0000313" key="2">
    <source>
        <dbReference type="EMBL" id="MBU3161492.1"/>
    </source>
</evidence>
<sequence>MENMFCELNENELMCLNGGGKGDTLMTVGGIGVGVGLSCAGEAVTAAFLLSNPIGWGILAGGAAVGAGAYISSHS</sequence>
<keyword evidence="1" id="KW-0812">Transmembrane</keyword>
<dbReference type="RefSeq" id="WP_216151318.1">
    <property type="nucleotide sequence ID" value="NZ_JAHLDV010000068.1"/>
</dbReference>
<organism evidence="2 3">
    <name type="scientific">Clostridium frigoris</name>
    <dbReference type="NCBI Taxonomy" id="205327"/>
    <lineage>
        <taxon>Bacteria</taxon>
        <taxon>Bacillati</taxon>
        <taxon>Bacillota</taxon>
        <taxon>Clostridia</taxon>
        <taxon>Eubacteriales</taxon>
        <taxon>Clostridiaceae</taxon>
        <taxon>Clostridium</taxon>
    </lineage>
</organism>
<keyword evidence="3" id="KW-1185">Reference proteome</keyword>
<feature type="transmembrane region" description="Helical" evidence="1">
    <location>
        <begin position="54"/>
        <end position="72"/>
    </location>
</feature>
<comment type="caution">
    <text evidence="2">The sequence shown here is derived from an EMBL/GenBank/DDBJ whole genome shotgun (WGS) entry which is preliminary data.</text>
</comment>
<name>A0ABS6BY08_9CLOT</name>
<evidence type="ECO:0000256" key="1">
    <source>
        <dbReference type="SAM" id="Phobius"/>
    </source>
</evidence>
<accession>A0ABS6BY08</accession>
<gene>
    <name evidence="2" type="ORF">KPL37_17435</name>
</gene>